<evidence type="ECO:0000259" key="7">
    <source>
        <dbReference type="PROSITE" id="PS50841"/>
    </source>
</evidence>
<accession>A0A7J7KKT7</accession>
<dbReference type="PANTHER" id="PTHR10878:SF25">
    <property type="entry name" value="SEGMENT POLARITY PROTEIN DISHEVELLED"/>
    <property type="match status" value="1"/>
</dbReference>
<dbReference type="SMART" id="SM00021">
    <property type="entry name" value="DAX"/>
    <property type="match status" value="1"/>
</dbReference>
<keyword evidence="9" id="KW-1185">Reference proteome</keyword>
<reference evidence="8" key="1">
    <citation type="submission" date="2020-06" db="EMBL/GenBank/DDBJ databases">
        <title>Draft genome of Bugula neritina, a colonial animal packing powerful symbionts and potential medicines.</title>
        <authorList>
            <person name="Rayko M."/>
        </authorList>
    </citation>
    <scope>NUCLEOTIDE SEQUENCE [LARGE SCALE GENOMIC DNA]</scope>
    <source>
        <strain evidence="8">Kwan_BN1</strain>
    </source>
</reference>
<comment type="subcellular location">
    <subcellularLocation>
        <location evidence="1">Cytoplasm</location>
    </subcellularLocation>
</comment>
<feature type="compositionally biased region" description="Polar residues" evidence="6">
    <location>
        <begin position="218"/>
        <end position="229"/>
    </location>
</feature>
<dbReference type="InterPro" id="IPR001158">
    <property type="entry name" value="DIX"/>
</dbReference>
<dbReference type="PROSITE" id="PS50841">
    <property type="entry name" value="DIX"/>
    <property type="match status" value="1"/>
</dbReference>
<gene>
    <name evidence="8" type="ORF">EB796_002729</name>
</gene>
<organism evidence="8 9">
    <name type="scientific">Bugula neritina</name>
    <name type="common">Brown bryozoan</name>
    <name type="synonym">Sertularia neritina</name>
    <dbReference type="NCBI Taxonomy" id="10212"/>
    <lineage>
        <taxon>Eukaryota</taxon>
        <taxon>Metazoa</taxon>
        <taxon>Spiralia</taxon>
        <taxon>Lophotrochozoa</taxon>
        <taxon>Bryozoa</taxon>
        <taxon>Gymnolaemata</taxon>
        <taxon>Cheilostomatida</taxon>
        <taxon>Flustrina</taxon>
        <taxon>Buguloidea</taxon>
        <taxon>Bugulidae</taxon>
        <taxon>Bugula</taxon>
    </lineage>
</organism>
<dbReference type="PANTHER" id="PTHR10878">
    <property type="entry name" value="SEGMENT POLARITY PROTEIN DISHEVELLED"/>
    <property type="match status" value="1"/>
</dbReference>
<dbReference type="GO" id="GO:0060070">
    <property type="term" value="P:canonical Wnt signaling pathway"/>
    <property type="evidence" value="ECO:0007669"/>
    <property type="project" value="TreeGrafter"/>
</dbReference>
<keyword evidence="4 5" id="KW-0879">Wnt signaling pathway</keyword>
<protein>
    <submittedName>
        <fullName evidence="8">Dsh-2</fullName>
    </submittedName>
</protein>
<evidence type="ECO:0000313" key="9">
    <source>
        <dbReference type="Proteomes" id="UP000593567"/>
    </source>
</evidence>
<evidence type="ECO:0000256" key="3">
    <source>
        <dbReference type="ARBA" id="ARBA00022490"/>
    </source>
</evidence>
<comment type="caution">
    <text evidence="8">The sequence shown here is derived from an EMBL/GenBank/DDBJ whole genome shotgun (WGS) entry which is preliminary data.</text>
</comment>
<feature type="domain" description="DIX" evidence="7">
    <location>
        <begin position="5"/>
        <end position="86"/>
    </location>
</feature>
<evidence type="ECO:0000256" key="5">
    <source>
        <dbReference type="PROSITE-ProRule" id="PRU00069"/>
    </source>
</evidence>
<dbReference type="Pfam" id="PF02377">
    <property type="entry name" value="Dishevelled"/>
    <property type="match status" value="1"/>
</dbReference>
<dbReference type="InterPro" id="IPR003351">
    <property type="entry name" value="Dishevelled_protein_dom"/>
</dbReference>
<feature type="region of interest" description="Disordered" evidence="6">
    <location>
        <begin position="92"/>
        <end position="136"/>
    </location>
</feature>
<dbReference type="SUPFAM" id="SSF54236">
    <property type="entry name" value="Ubiquitin-like"/>
    <property type="match status" value="1"/>
</dbReference>
<dbReference type="Gene3D" id="2.40.240.130">
    <property type="match status" value="1"/>
</dbReference>
<sequence length="270" mass="30856">MGSEEVETKIIYHIGDEDTPYLIKLSIPPDIVTLKDFKDALQKPNHKYFFRSMDADFGVVKEELMDDNAKLPNFNGRVVSWLLAADSSDTQSQIGSEDIKLPEGKRGSSDHDRKVTTDVQRNSIPKHMKPVSPEPADLEEEALDRFDENSCISSRPDHRHRSYKDKHRVYDPIKHGHMRTNGHSKGLRRVYDTASTVTSSDLESTSFFDSEDDCSSRYSTVTGETSMSSKYGRHRQRRRKHPRMPMSRVSEFSCAEGILSLLSIQLFHFS</sequence>
<feature type="region of interest" description="Disordered" evidence="6">
    <location>
        <begin position="218"/>
        <end position="246"/>
    </location>
</feature>
<dbReference type="EMBL" id="VXIV02000324">
    <property type="protein sequence ID" value="KAF6038945.1"/>
    <property type="molecule type" value="Genomic_DNA"/>
</dbReference>
<name>A0A7J7KKT7_BUGNE</name>
<evidence type="ECO:0000256" key="6">
    <source>
        <dbReference type="SAM" id="MobiDB-lite"/>
    </source>
</evidence>
<keyword evidence="2" id="KW-0217">Developmental protein</keyword>
<dbReference type="InterPro" id="IPR015506">
    <property type="entry name" value="Dsh/Dvl-rel"/>
</dbReference>
<keyword evidence="3" id="KW-0963">Cytoplasm</keyword>
<dbReference type="FunFam" id="2.40.240.130:FF:000001">
    <property type="entry name" value="Segment polarity protein dishevelled homolog DVL-1"/>
    <property type="match status" value="1"/>
</dbReference>
<feature type="compositionally biased region" description="Basic residues" evidence="6">
    <location>
        <begin position="231"/>
        <end position="243"/>
    </location>
</feature>
<proteinExistence type="predicted"/>
<dbReference type="OrthoDB" id="10031689at2759"/>
<dbReference type="InterPro" id="IPR029071">
    <property type="entry name" value="Ubiquitin-like_domsf"/>
</dbReference>
<evidence type="ECO:0000256" key="2">
    <source>
        <dbReference type="ARBA" id="ARBA00022473"/>
    </source>
</evidence>
<dbReference type="InterPro" id="IPR038207">
    <property type="entry name" value="DIX_dom_sf"/>
</dbReference>
<dbReference type="GO" id="GO:0005109">
    <property type="term" value="F:frizzled binding"/>
    <property type="evidence" value="ECO:0007669"/>
    <property type="project" value="TreeGrafter"/>
</dbReference>
<dbReference type="AlphaFoldDB" id="A0A7J7KKT7"/>
<feature type="compositionally biased region" description="Basic and acidic residues" evidence="6">
    <location>
        <begin position="97"/>
        <end position="116"/>
    </location>
</feature>
<evidence type="ECO:0000313" key="8">
    <source>
        <dbReference type="EMBL" id="KAF6038945.1"/>
    </source>
</evidence>
<evidence type="ECO:0000256" key="4">
    <source>
        <dbReference type="ARBA" id="ARBA00022687"/>
    </source>
</evidence>
<dbReference type="GO" id="GO:0005829">
    <property type="term" value="C:cytosol"/>
    <property type="evidence" value="ECO:0007669"/>
    <property type="project" value="TreeGrafter"/>
</dbReference>
<dbReference type="Pfam" id="PF00778">
    <property type="entry name" value="DIX"/>
    <property type="match status" value="1"/>
</dbReference>
<dbReference type="Proteomes" id="UP000593567">
    <property type="component" value="Unassembled WGS sequence"/>
</dbReference>
<evidence type="ECO:0000256" key="1">
    <source>
        <dbReference type="ARBA" id="ARBA00004496"/>
    </source>
</evidence>